<keyword evidence="3 5" id="KW-0106">Calcium</keyword>
<dbReference type="GO" id="GO:0045296">
    <property type="term" value="F:cadherin binding"/>
    <property type="evidence" value="ECO:0007669"/>
    <property type="project" value="TreeGrafter"/>
</dbReference>
<dbReference type="PANTHER" id="PTHR24027">
    <property type="entry name" value="CADHERIN-23"/>
    <property type="match status" value="1"/>
</dbReference>
<dbReference type="InterPro" id="IPR002126">
    <property type="entry name" value="Cadherin-like_dom"/>
</dbReference>
<dbReference type="GO" id="GO:0005509">
    <property type="term" value="F:calcium ion binding"/>
    <property type="evidence" value="ECO:0007669"/>
    <property type="project" value="UniProtKB-UniRule"/>
</dbReference>
<sequence length="74" mass="7997">ADVNEKIPQSVEPAYYAAVEENNNVIKRVVHIQASDGDADGSQSLLFSITSGNPQNFFSIDPNTGVISTTNRML</sequence>
<evidence type="ECO:0000256" key="5">
    <source>
        <dbReference type="PROSITE-ProRule" id="PRU00043"/>
    </source>
</evidence>
<dbReference type="AlphaFoldDB" id="A0A0B6YJC7"/>
<feature type="non-terminal residue" evidence="7">
    <location>
        <position position="1"/>
    </location>
</feature>
<dbReference type="PANTHER" id="PTHR24027:SF438">
    <property type="entry name" value="CADHERIN 23"/>
    <property type="match status" value="1"/>
</dbReference>
<dbReference type="InterPro" id="IPR015919">
    <property type="entry name" value="Cadherin-like_sf"/>
</dbReference>
<dbReference type="Gene3D" id="2.60.40.60">
    <property type="entry name" value="Cadherins"/>
    <property type="match status" value="1"/>
</dbReference>
<feature type="non-terminal residue" evidence="7">
    <location>
        <position position="74"/>
    </location>
</feature>
<proteinExistence type="predicted"/>
<dbReference type="EMBL" id="HACG01009432">
    <property type="protein sequence ID" value="CEK56297.1"/>
    <property type="molecule type" value="Transcribed_RNA"/>
</dbReference>
<dbReference type="GO" id="GO:0008013">
    <property type="term" value="F:beta-catenin binding"/>
    <property type="evidence" value="ECO:0007669"/>
    <property type="project" value="TreeGrafter"/>
</dbReference>
<name>A0A0B6YJC7_9EUPU</name>
<dbReference type="PROSITE" id="PS50268">
    <property type="entry name" value="CADHERIN_2"/>
    <property type="match status" value="1"/>
</dbReference>
<evidence type="ECO:0000259" key="6">
    <source>
        <dbReference type="PROSITE" id="PS50268"/>
    </source>
</evidence>
<evidence type="ECO:0000256" key="3">
    <source>
        <dbReference type="ARBA" id="ARBA00022837"/>
    </source>
</evidence>
<evidence type="ECO:0000256" key="4">
    <source>
        <dbReference type="ARBA" id="ARBA00023136"/>
    </source>
</evidence>
<dbReference type="InterPro" id="IPR039808">
    <property type="entry name" value="Cadherin"/>
</dbReference>
<organism evidence="7">
    <name type="scientific">Arion vulgaris</name>
    <dbReference type="NCBI Taxonomy" id="1028688"/>
    <lineage>
        <taxon>Eukaryota</taxon>
        <taxon>Metazoa</taxon>
        <taxon>Spiralia</taxon>
        <taxon>Lophotrochozoa</taxon>
        <taxon>Mollusca</taxon>
        <taxon>Gastropoda</taxon>
        <taxon>Heterobranchia</taxon>
        <taxon>Euthyneura</taxon>
        <taxon>Panpulmonata</taxon>
        <taxon>Eupulmonata</taxon>
        <taxon>Stylommatophora</taxon>
        <taxon>Helicina</taxon>
        <taxon>Arionoidea</taxon>
        <taxon>Arionidae</taxon>
        <taxon>Arion</taxon>
    </lineage>
</organism>
<dbReference type="GO" id="GO:0007156">
    <property type="term" value="P:homophilic cell adhesion via plasma membrane adhesion molecules"/>
    <property type="evidence" value="ECO:0007669"/>
    <property type="project" value="InterPro"/>
</dbReference>
<keyword evidence="2" id="KW-0677">Repeat</keyword>
<evidence type="ECO:0000256" key="2">
    <source>
        <dbReference type="ARBA" id="ARBA00022737"/>
    </source>
</evidence>
<dbReference type="GO" id="GO:0016342">
    <property type="term" value="C:catenin complex"/>
    <property type="evidence" value="ECO:0007669"/>
    <property type="project" value="TreeGrafter"/>
</dbReference>
<dbReference type="Pfam" id="PF00028">
    <property type="entry name" value="Cadherin"/>
    <property type="match status" value="1"/>
</dbReference>
<feature type="domain" description="Cadherin" evidence="6">
    <location>
        <begin position="11"/>
        <end position="73"/>
    </location>
</feature>
<dbReference type="GO" id="GO:0016477">
    <property type="term" value="P:cell migration"/>
    <property type="evidence" value="ECO:0007669"/>
    <property type="project" value="TreeGrafter"/>
</dbReference>
<dbReference type="CDD" id="cd11304">
    <property type="entry name" value="Cadherin_repeat"/>
    <property type="match status" value="1"/>
</dbReference>
<evidence type="ECO:0000256" key="1">
    <source>
        <dbReference type="ARBA" id="ARBA00004370"/>
    </source>
</evidence>
<evidence type="ECO:0000313" key="7">
    <source>
        <dbReference type="EMBL" id="CEK56297.1"/>
    </source>
</evidence>
<gene>
    <name evidence="7" type="primary">ORF27305</name>
</gene>
<accession>A0A0B6YJC7</accession>
<comment type="subcellular location">
    <subcellularLocation>
        <location evidence="1">Membrane</location>
    </subcellularLocation>
</comment>
<dbReference type="SUPFAM" id="SSF49313">
    <property type="entry name" value="Cadherin-like"/>
    <property type="match status" value="1"/>
</dbReference>
<reference evidence="7" key="1">
    <citation type="submission" date="2014-12" db="EMBL/GenBank/DDBJ databases">
        <title>Insight into the proteome of Arion vulgaris.</title>
        <authorList>
            <person name="Aradska J."/>
            <person name="Bulat T."/>
            <person name="Smidak R."/>
            <person name="Sarate P."/>
            <person name="Gangsoo J."/>
            <person name="Sialana F."/>
            <person name="Bilban M."/>
            <person name="Lubec G."/>
        </authorList>
    </citation>
    <scope>NUCLEOTIDE SEQUENCE</scope>
    <source>
        <tissue evidence="7">Skin</tissue>
    </source>
</reference>
<keyword evidence="4" id="KW-0472">Membrane</keyword>
<protein>
    <recommendedName>
        <fullName evidence="6">Cadherin domain-containing protein</fullName>
    </recommendedName>
</protein>